<comment type="caution">
    <text evidence="2">The sequence shown here is derived from an EMBL/GenBank/DDBJ whole genome shotgun (WGS) entry which is preliminary data.</text>
</comment>
<feature type="non-terminal residue" evidence="2">
    <location>
        <position position="290"/>
    </location>
</feature>
<reference evidence="2" key="1">
    <citation type="journal article" date="2015" name="Nature">
        <title>Complex archaea that bridge the gap between prokaryotes and eukaryotes.</title>
        <authorList>
            <person name="Spang A."/>
            <person name="Saw J.H."/>
            <person name="Jorgensen S.L."/>
            <person name="Zaremba-Niedzwiedzka K."/>
            <person name="Martijn J."/>
            <person name="Lind A.E."/>
            <person name="van Eijk R."/>
            <person name="Schleper C."/>
            <person name="Guy L."/>
            <person name="Ettema T.J."/>
        </authorList>
    </citation>
    <scope>NUCLEOTIDE SEQUENCE</scope>
</reference>
<dbReference type="EMBL" id="LAZR01012610">
    <property type="protein sequence ID" value="KKM25926.1"/>
    <property type="molecule type" value="Genomic_DNA"/>
</dbReference>
<feature type="compositionally biased region" description="Polar residues" evidence="1">
    <location>
        <begin position="1"/>
        <end position="12"/>
    </location>
</feature>
<gene>
    <name evidence="2" type="ORF">LCGC14_1590010</name>
</gene>
<protein>
    <submittedName>
        <fullName evidence="2">Uncharacterized protein</fullName>
    </submittedName>
</protein>
<accession>A0A0F9IE63</accession>
<name>A0A0F9IE63_9ZZZZ</name>
<proteinExistence type="predicted"/>
<sequence length="290" mass="30800">MPNSLQSVTANLRGNRDVSPKRRSSGTAIMDTLTQGSITRGPNGVVQIIRSAIVTGLVGPPESKIPDALNAVGMPRYGDPHPSPIAAGLPLSIMRADIFESEPDKAIVTLTYQFPTATGGITLFENEPSETTAPQIEVTTTLNQLTTNRNVDGNTITVTYVAPIIDPDTGDIIGSRPITQGGEVTIMVPTTTRNYMRREPRDPGDKAQIYVGTTNSTPVFGDPAGFWLCTGLGGPSDDGGITYNVTYSFQRGEPHRVGGESFAGWQAVVVYIDPETGKPPGDLLSNRDGT</sequence>
<feature type="region of interest" description="Disordered" evidence="1">
    <location>
        <begin position="1"/>
        <end position="36"/>
    </location>
</feature>
<dbReference type="AlphaFoldDB" id="A0A0F9IE63"/>
<evidence type="ECO:0000256" key="1">
    <source>
        <dbReference type="SAM" id="MobiDB-lite"/>
    </source>
</evidence>
<organism evidence="2">
    <name type="scientific">marine sediment metagenome</name>
    <dbReference type="NCBI Taxonomy" id="412755"/>
    <lineage>
        <taxon>unclassified sequences</taxon>
        <taxon>metagenomes</taxon>
        <taxon>ecological metagenomes</taxon>
    </lineage>
</organism>
<evidence type="ECO:0000313" key="2">
    <source>
        <dbReference type="EMBL" id="KKM25926.1"/>
    </source>
</evidence>